<dbReference type="AlphaFoldDB" id="A0A7X9P2J1"/>
<evidence type="ECO:0000313" key="2">
    <source>
        <dbReference type="Proteomes" id="UP000576082"/>
    </source>
</evidence>
<dbReference type="RefSeq" id="WP_169656307.1">
    <property type="nucleotide sequence ID" value="NZ_JABANE010000017.1"/>
</dbReference>
<evidence type="ECO:0000313" key="1">
    <source>
        <dbReference type="EMBL" id="NME67993.1"/>
    </source>
</evidence>
<reference evidence="1 2" key="1">
    <citation type="submission" date="2020-04" db="EMBL/GenBank/DDBJ databases">
        <title>Flammeovirga sp. SR4, a novel species isolated from seawater.</title>
        <authorList>
            <person name="Wang X."/>
        </authorList>
    </citation>
    <scope>NUCLEOTIDE SEQUENCE [LARGE SCALE GENOMIC DNA]</scope>
    <source>
        <strain evidence="1 2">ATCC 23126</strain>
    </source>
</reference>
<keyword evidence="2" id="KW-1185">Reference proteome</keyword>
<organism evidence="1 2">
    <name type="scientific">Flammeovirga aprica JL-4</name>
    <dbReference type="NCBI Taxonomy" id="694437"/>
    <lineage>
        <taxon>Bacteria</taxon>
        <taxon>Pseudomonadati</taxon>
        <taxon>Bacteroidota</taxon>
        <taxon>Cytophagia</taxon>
        <taxon>Cytophagales</taxon>
        <taxon>Flammeovirgaceae</taxon>
        <taxon>Flammeovirga</taxon>
    </lineage>
</organism>
<comment type="caution">
    <text evidence="1">The sequence shown here is derived from an EMBL/GenBank/DDBJ whole genome shotgun (WGS) entry which is preliminary data.</text>
</comment>
<proteinExistence type="predicted"/>
<evidence type="ECO:0008006" key="3">
    <source>
        <dbReference type="Google" id="ProtNLM"/>
    </source>
</evidence>
<protein>
    <recommendedName>
        <fullName evidence="3">Lipoprotein</fullName>
    </recommendedName>
</protein>
<name>A0A7X9P2J1_9BACT</name>
<gene>
    <name evidence="1" type="ORF">HHU12_08485</name>
</gene>
<sequence>MKNFKLYTSTLIIATFAIFLSGCSNRNELKEKGIRSTAIVVDGQSVEREGKSTTYEIEIEFKTEKGQKVRVKESVSGSEYDKVYLNCEVPIVYLPDSPKTVDVVISGNDALFYHGIKNRSLSLEDLYNVYGASNNDSLISHLNKASFRWVSKKNEAVEYWENENRKEVVAIDEGVLTYVTYDFNYRKNFNEELEKEGYIKIEKDSTGTEIFQNDHYKIATTRKLESKDGQMGLSMYYIINVVKTDIDLSEL</sequence>
<dbReference type="EMBL" id="JABANE010000017">
    <property type="protein sequence ID" value="NME67993.1"/>
    <property type="molecule type" value="Genomic_DNA"/>
</dbReference>
<dbReference type="Proteomes" id="UP000576082">
    <property type="component" value="Unassembled WGS sequence"/>
</dbReference>
<dbReference type="PROSITE" id="PS51257">
    <property type="entry name" value="PROKAR_LIPOPROTEIN"/>
    <property type="match status" value="1"/>
</dbReference>
<accession>A0A7X9P2J1</accession>